<keyword evidence="5" id="KW-1003">Cell membrane</keyword>
<sequence>MEFGVLLVAELLALGVATGFVAGLLGVGGGMTMVPFLTAILSHRGVEGGLAVKMAIATSMATIVFTSLSSVRAHHRHGAVRWDYVRGIAPGIVLGGLASGAGIFALAKGRGLAMFFAVFIGFSALQMLRGRQPRASRVMPGAAGQAGVGSVIGLVSGLLGAGGGFLSVPFMSWCNVPLRQAIATSAALGFPIAVANVAGYLIAGRSLPPALPGAFGYLYLPALVIVALASVTLAPLGARCAQRMDLGRLRRIFALLLFALAAYMATRAF</sequence>
<evidence type="ECO:0000256" key="4">
    <source>
        <dbReference type="ARBA" id="ARBA00023136"/>
    </source>
</evidence>
<proteinExistence type="inferred from homology"/>
<dbReference type="PANTHER" id="PTHR43483">
    <property type="entry name" value="MEMBRANE TRANSPORTER PROTEIN HI_0806-RELATED"/>
    <property type="match status" value="1"/>
</dbReference>
<accession>A0ABS1DS26</accession>
<keyword evidence="4 5" id="KW-0472">Membrane</keyword>
<evidence type="ECO:0000313" key="7">
    <source>
        <dbReference type="Proteomes" id="UP001041814"/>
    </source>
</evidence>
<evidence type="ECO:0000256" key="2">
    <source>
        <dbReference type="ARBA" id="ARBA00022692"/>
    </source>
</evidence>
<dbReference type="Proteomes" id="UP001041814">
    <property type="component" value="Unassembled WGS sequence"/>
</dbReference>
<evidence type="ECO:0000313" key="6">
    <source>
        <dbReference type="EMBL" id="MBK1712791.1"/>
    </source>
</evidence>
<comment type="similarity">
    <text evidence="5">Belongs to the 4-toluene sulfonate uptake permease (TSUP) (TC 2.A.102) family.</text>
</comment>
<feature type="transmembrane region" description="Helical" evidence="5">
    <location>
        <begin position="182"/>
        <end position="203"/>
    </location>
</feature>
<evidence type="ECO:0000256" key="5">
    <source>
        <dbReference type="RuleBase" id="RU363041"/>
    </source>
</evidence>
<keyword evidence="2 5" id="KW-0812">Transmembrane</keyword>
<feature type="transmembrane region" description="Helical" evidence="5">
    <location>
        <begin position="12"/>
        <end position="38"/>
    </location>
</feature>
<feature type="transmembrane region" description="Helical" evidence="5">
    <location>
        <begin position="148"/>
        <end position="170"/>
    </location>
</feature>
<comment type="caution">
    <text evidence="6">The sequence shown here is derived from an EMBL/GenBank/DDBJ whole genome shotgun (WGS) entry which is preliminary data.</text>
</comment>
<reference evidence="6" key="1">
    <citation type="submission" date="2017-08" db="EMBL/GenBank/DDBJ databases">
        <authorList>
            <person name="Imhoff J.F."/>
            <person name="Rahn T."/>
            <person name="Kuenzel S."/>
            <person name="Neulinger S.C."/>
        </authorList>
    </citation>
    <scope>NUCLEOTIDE SEQUENCE</scope>
    <source>
        <strain evidence="6">IM 151</strain>
    </source>
</reference>
<feature type="transmembrane region" description="Helical" evidence="5">
    <location>
        <begin position="249"/>
        <end position="266"/>
    </location>
</feature>
<feature type="transmembrane region" description="Helical" evidence="5">
    <location>
        <begin position="50"/>
        <end position="68"/>
    </location>
</feature>
<reference evidence="6" key="2">
    <citation type="journal article" date="2020" name="Microorganisms">
        <title>Osmotic Adaptation and Compatible Solute Biosynthesis of Phototrophic Bacteria as Revealed from Genome Analyses.</title>
        <authorList>
            <person name="Imhoff J.F."/>
            <person name="Rahn T."/>
            <person name="Kunzel S."/>
            <person name="Keller A."/>
            <person name="Neulinger S.C."/>
        </authorList>
    </citation>
    <scope>NUCLEOTIDE SEQUENCE</scope>
    <source>
        <strain evidence="6">IM 151</strain>
    </source>
</reference>
<dbReference type="InterPro" id="IPR002781">
    <property type="entry name" value="TM_pro_TauE-like"/>
</dbReference>
<keyword evidence="3 5" id="KW-1133">Transmembrane helix</keyword>
<dbReference type="Pfam" id="PF01925">
    <property type="entry name" value="TauE"/>
    <property type="match status" value="1"/>
</dbReference>
<keyword evidence="7" id="KW-1185">Reference proteome</keyword>
<dbReference type="RefSeq" id="WP_200378383.1">
    <property type="nucleotide sequence ID" value="NZ_NRRU01000024.1"/>
</dbReference>
<dbReference type="PANTHER" id="PTHR43483:SF3">
    <property type="entry name" value="MEMBRANE TRANSPORTER PROTEIN HI_0806-RELATED"/>
    <property type="match status" value="1"/>
</dbReference>
<name>A0ABS1DS26_RUBGE</name>
<comment type="subcellular location">
    <subcellularLocation>
        <location evidence="5">Cell membrane</location>
        <topology evidence="5">Multi-pass membrane protein</topology>
    </subcellularLocation>
    <subcellularLocation>
        <location evidence="1">Membrane</location>
        <topology evidence="1">Multi-pass membrane protein</topology>
    </subcellularLocation>
</comment>
<evidence type="ECO:0000256" key="1">
    <source>
        <dbReference type="ARBA" id="ARBA00004141"/>
    </source>
</evidence>
<dbReference type="EMBL" id="NRRU01000024">
    <property type="protein sequence ID" value="MBK1712791.1"/>
    <property type="molecule type" value="Genomic_DNA"/>
</dbReference>
<protein>
    <recommendedName>
        <fullName evidence="5">Probable membrane transporter protein</fullName>
    </recommendedName>
</protein>
<organism evidence="6 7">
    <name type="scientific">Rubrivivax gelatinosus</name>
    <name type="common">Rhodocyclus gelatinosus</name>
    <name type="synonym">Rhodopseudomonas gelatinosa</name>
    <dbReference type="NCBI Taxonomy" id="28068"/>
    <lineage>
        <taxon>Bacteria</taxon>
        <taxon>Pseudomonadati</taxon>
        <taxon>Pseudomonadota</taxon>
        <taxon>Betaproteobacteria</taxon>
        <taxon>Burkholderiales</taxon>
        <taxon>Sphaerotilaceae</taxon>
        <taxon>Rubrivivax</taxon>
    </lineage>
</organism>
<feature type="transmembrane region" description="Helical" evidence="5">
    <location>
        <begin position="88"/>
        <end position="107"/>
    </location>
</feature>
<gene>
    <name evidence="6" type="ORF">CKO43_08365</name>
</gene>
<evidence type="ECO:0000256" key="3">
    <source>
        <dbReference type="ARBA" id="ARBA00022989"/>
    </source>
</evidence>
<feature type="transmembrane region" description="Helical" evidence="5">
    <location>
        <begin position="215"/>
        <end position="237"/>
    </location>
</feature>